<dbReference type="EMBL" id="CM043794">
    <property type="protein sequence ID" value="KAI4818843.1"/>
    <property type="molecule type" value="Genomic_DNA"/>
</dbReference>
<comment type="caution">
    <text evidence="1">The sequence shown here is derived from an EMBL/GenBank/DDBJ whole genome shotgun (WGS) entry which is preliminary data.</text>
</comment>
<organism evidence="1 2">
    <name type="scientific">Chaenocephalus aceratus</name>
    <name type="common">Blackfin icefish</name>
    <name type="synonym">Chaenichthys aceratus</name>
    <dbReference type="NCBI Taxonomy" id="36190"/>
    <lineage>
        <taxon>Eukaryota</taxon>
        <taxon>Metazoa</taxon>
        <taxon>Chordata</taxon>
        <taxon>Craniata</taxon>
        <taxon>Vertebrata</taxon>
        <taxon>Euteleostomi</taxon>
        <taxon>Actinopterygii</taxon>
        <taxon>Neopterygii</taxon>
        <taxon>Teleostei</taxon>
        <taxon>Neoteleostei</taxon>
        <taxon>Acanthomorphata</taxon>
        <taxon>Eupercaria</taxon>
        <taxon>Perciformes</taxon>
        <taxon>Notothenioidei</taxon>
        <taxon>Channichthyidae</taxon>
        <taxon>Chaenocephalus</taxon>
    </lineage>
</organism>
<proteinExistence type="predicted"/>
<protein>
    <submittedName>
        <fullName evidence="1">Uncharacterized protein</fullName>
    </submittedName>
</protein>
<gene>
    <name evidence="1" type="ORF">KUCAC02_004140</name>
</gene>
<dbReference type="Proteomes" id="UP001057452">
    <property type="component" value="Chromosome 10"/>
</dbReference>
<reference evidence="1" key="1">
    <citation type="submission" date="2022-05" db="EMBL/GenBank/DDBJ databases">
        <title>Chromosome-level genome of Chaenocephalus aceratus.</title>
        <authorList>
            <person name="Park H."/>
        </authorList>
    </citation>
    <scope>NUCLEOTIDE SEQUENCE</scope>
    <source>
        <strain evidence="1">KU_202001</strain>
    </source>
</reference>
<name>A0ACB9WYT3_CHAAC</name>
<keyword evidence="2" id="KW-1185">Reference proteome</keyword>
<evidence type="ECO:0000313" key="1">
    <source>
        <dbReference type="EMBL" id="KAI4818843.1"/>
    </source>
</evidence>
<sequence length="110" mass="12545">MKSPPPPDRPSAGETTAGSGGEKRPEATRETVKVLRFKYTDTKTLGVAFSPKAQQLHTNYSNTLHRPTAQHYTNYRKHYTNYSNTLQQTTAQHYTNYSNTLHKLQHNTTH</sequence>
<accession>A0ACB9WYT3</accession>
<evidence type="ECO:0000313" key="2">
    <source>
        <dbReference type="Proteomes" id="UP001057452"/>
    </source>
</evidence>